<dbReference type="OrthoDB" id="1287498at2759"/>
<evidence type="ECO:0000313" key="1">
    <source>
        <dbReference type="EMBL" id="KAF6160178.1"/>
    </source>
</evidence>
<protein>
    <submittedName>
        <fullName evidence="1">Uncharacterized protein</fullName>
    </submittedName>
</protein>
<reference evidence="1 2" key="1">
    <citation type="journal article" date="2020" name="IScience">
        <title>Genome Sequencing of the Endangered Kingdonia uniflora (Circaeasteraceae, Ranunculales) Reveals Potential Mechanisms of Evolutionary Specialization.</title>
        <authorList>
            <person name="Sun Y."/>
            <person name="Deng T."/>
            <person name="Zhang A."/>
            <person name="Moore M.J."/>
            <person name="Landis J.B."/>
            <person name="Lin N."/>
            <person name="Zhang H."/>
            <person name="Zhang X."/>
            <person name="Huang J."/>
            <person name="Zhang X."/>
            <person name="Sun H."/>
            <person name="Wang H."/>
        </authorList>
    </citation>
    <scope>NUCLEOTIDE SEQUENCE [LARGE SCALE GENOMIC DNA]</scope>
    <source>
        <strain evidence="1">TB1705</strain>
        <tissue evidence="1">Leaf</tissue>
    </source>
</reference>
<dbReference type="EMBL" id="JACGCM010001166">
    <property type="protein sequence ID" value="KAF6160178.1"/>
    <property type="molecule type" value="Genomic_DNA"/>
</dbReference>
<proteinExistence type="predicted"/>
<organism evidence="1 2">
    <name type="scientific">Kingdonia uniflora</name>
    <dbReference type="NCBI Taxonomy" id="39325"/>
    <lineage>
        <taxon>Eukaryota</taxon>
        <taxon>Viridiplantae</taxon>
        <taxon>Streptophyta</taxon>
        <taxon>Embryophyta</taxon>
        <taxon>Tracheophyta</taxon>
        <taxon>Spermatophyta</taxon>
        <taxon>Magnoliopsida</taxon>
        <taxon>Ranunculales</taxon>
        <taxon>Circaeasteraceae</taxon>
        <taxon>Kingdonia</taxon>
    </lineage>
</organism>
<keyword evidence="2" id="KW-1185">Reference proteome</keyword>
<evidence type="ECO:0000313" key="2">
    <source>
        <dbReference type="Proteomes" id="UP000541444"/>
    </source>
</evidence>
<dbReference type="InterPro" id="IPR036420">
    <property type="entry name" value="BRCT_dom_sf"/>
</dbReference>
<dbReference type="Gene3D" id="3.40.50.10190">
    <property type="entry name" value="BRCT domain"/>
    <property type="match status" value="1"/>
</dbReference>
<dbReference type="AlphaFoldDB" id="A0A7J7MZR5"/>
<name>A0A7J7MZR5_9MAGN</name>
<dbReference type="Proteomes" id="UP000541444">
    <property type="component" value="Unassembled WGS sequence"/>
</dbReference>
<sequence>MSSLHPQLVKNLQVLHALNKVCQPLKTIFITSDKDMKVALLAAERGIRTYGSDWLMKCVMRQELDLNAPQFAEPL</sequence>
<comment type="caution">
    <text evidence="1">The sequence shown here is derived from an EMBL/GenBank/DDBJ whole genome shotgun (WGS) entry which is preliminary data.</text>
</comment>
<gene>
    <name evidence="1" type="ORF">GIB67_016614</name>
</gene>
<accession>A0A7J7MZR5</accession>